<organism evidence="1 2">
    <name type="scientific">Armillaria novae-zelandiae</name>
    <dbReference type="NCBI Taxonomy" id="153914"/>
    <lineage>
        <taxon>Eukaryota</taxon>
        <taxon>Fungi</taxon>
        <taxon>Dikarya</taxon>
        <taxon>Basidiomycota</taxon>
        <taxon>Agaricomycotina</taxon>
        <taxon>Agaricomycetes</taxon>
        <taxon>Agaricomycetidae</taxon>
        <taxon>Agaricales</taxon>
        <taxon>Marasmiineae</taxon>
        <taxon>Physalacriaceae</taxon>
        <taxon>Armillaria</taxon>
    </lineage>
</organism>
<evidence type="ECO:0000313" key="2">
    <source>
        <dbReference type="Proteomes" id="UP001175227"/>
    </source>
</evidence>
<gene>
    <name evidence="1" type="ORF">IW261DRAFT_1346228</name>
</gene>
<keyword evidence="2" id="KW-1185">Reference proteome</keyword>
<dbReference type="SUPFAM" id="SSF52540">
    <property type="entry name" value="P-loop containing nucleoside triphosphate hydrolases"/>
    <property type="match status" value="1"/>
</dbReference>
<evidence type="ECO:0000313" key="1">
    <source>
        <dbReference type="EMBL" id="KAK0467551.1"/>
    </source>
</evidence>
<name>A0AA39NKY0_9AGAR</name>
<dbReference type="EMBL" id="JAUEPR010000074">
    <property type="protein sequence ID" value="KAK0467551.1"/>
    <property type="molecule type" value="Genomic_DNA"/>
</dbReference>
<dbReference type="InterPro" id="IPR027417">
    <property type="entry name" value="P-loop_NTPase"/>
</dbReference>
<dbReference type="Gene3D" id="3.40.50.300">
    <property type="entry name" value="P-loop containing nucleotide triphosphate hydrolases"/>
    <property type="match status" value="1"/>
</dbReference>
<dbReference type="AlphaFoldDB" id="A0AA39NKY0"/>
<reference evidence="1" key="1">
    <citation type="submission" date="2023-06" db="EMBL/GenBank/DDBJ databases">
        <authorList>
            <consortium name="Lawrence Berkeley National Laboratory"/>
            <person name="Ahrendt S."/>
            <person name="Sahu N."/>
            <person name="Indic B."/>
            <person name="Wong-Bajracharya J."/>
            <person name="Merenyi Z."/>
            <person name="Ke H.-M."/>
            <person name="Monk M."/>
            <person name="Kocsube S."/>
            <person name="Drula E."/>
            <person name="Lipzen A."/>
            <person name="Balint B."/>
            <person name="Henrissat B."/>
            <person name="Andreopoulos B."/>
            <person name="Martin F.M."/>
            <person name="Harder C.B."/>
            <person name="Rigling D."/>
            <person name="Ford K.L."/>
            <person name="Foster G.D."/>
            <person name="Pangilinan J."/>
            <person name="Papanicolaou A."/>
            <person name="Barry K."/>
            <person name="LaButti K."/>
            <person name="Viragh M."/>
            <person name="Koriabine M."/>
            <person name="Yan M."/>
            <person name="Riley R."/>
            <person name="Champramary S."/>
            <person name="Plett K.L."/>
            <person name="Tsai I.J."/>
            <person name="Slot J."/>
            <person name="Sipos G."/>
            <person name="Plett J."/>
            <person name="Nagy L.G."/>
            <person name="Grigoriev I.V."/>
        </authorList>
    </citation>
    <scope>NUCLEOTIDE SEQUENCE</scope>
    <source>
        <strain evidence="1">ICMP 16352</strain>
    </source>
</reference>
<accession>A0AA39NKY0</accession>
<proteinExistence type="predicted"/>
<comment type="caution">
    <text evidence="1">The sequence shown here is derived from an EMBL/GenBank/DDBJ whole genome shotgun (WGS) entry which is preliminary data.</text>
</comment>
<sequence>LIAMARALLQCSTIIGLDEAMSSIDFATDAKIQTTIQEEFTQLLLLRVVYQLQTMINYNCLIILDKGRIAEFDMPPHLL</sequence>
<dbReference type="Proteomes" id="UP001175227">
    <property type="component" value="Unassembled WGS sequence"/>
</dbReference>
<feature type="non-terminal residue" evidence="1">
    <location>
        <position position="79"/>
    </location>
</feature>
<protein>
    <submittedName>
        <fullName evidence="1">Uncharacterized protein</fullName>
    </submittedName>
</protein>